<gene>
    <name evidence="5" type="primary">LOC105227109</name>
</gene>
<feature type="region of interest" description="Disordered" evidence="1">
    <location>
        <begin position="391"/>
        <end position="418"/>
    </location>
</feature>
<feature type="compositionally biased region" description="Polar residues" evidence="1">
    <location>
        <begin position="619"/>
        <end position="633"/>
    </location>
</feature>
<protein>
    <submittedName>
        <fullName evidence="5">Uncharacterized protein LOC105227109</fullName>
    </submittedName>
</protein>
<evidence type="ECO:0000313" key="5">
    <source>
        <dbReference type="RefSeq" id="XP_011204610.2"/>
    </source>
</evidence>
<organism evidence="4 5">
    <name type="scientific">Bactrocera dorsalis</name>
    <name type="common">Oriental fruit fly</name>
    <name type="synonym">Dacus dorsalis</name>
    <dbReference type="NCBI Taxonomy" id="27457"/>
    <lineage>
        <taxon>Eukaryota</taxon>
        <taxon>Metazoa</taxon>
        <taxon>Ecdysozoa</taxon>
        <taxon>Arthropoda</taxon>
        <taxon>Hexapoda</taxon>
        <taxon>Insecta</taxon>
        <taxon>Pterygota</taxon>
        <taxon>Neoptera</taxon>
        <taxon>Endopterygota</taxon>
        <taxon>Diptera</taxon>
        <taxon>Brachycera</taxon>
        <taxon>Muscomorpha</taxon>
        <taxon>Tephritoidea</taxon>
        <taxon>Tephritidae</taxon>
        <taxon>Bactrocera</taxon>
        <taxon>Bactrocera</taxon>
    </lineage>
</organism>
<accession>A0A6I9V0T7</accession>
<reference evidence="5" key="1">
    <citation type="submission" date="2025-08" db="UniProtKB">
        <authorList>
            <consortium name="RefSeq"/>
        </authorList>
    </citation>
    <scope>IDENTIFICATION</scope>
    <source>
        <tissue evidence="5">Adult</tissue>
    </source>
</reference>
<dbReference type="OrthoDB" id="8019568at2759"/>
<dbReference type="Proteomes" id="UP001652620">
    <property type="component" value="Chromosome 5"/>
</dbReference>
<evidence type="ECO:0000259" key="3">
    <source>
        <dbReference type="Pfam" id="PF07648"/>
    </source>
</evidence>
<keyword evidence="2" id="KW-0732">Signal</keyword>
<feature type="chain" id="PRO_5047240676" evidence="2">
    <location>
        <begin position="25"/>
        <end position="696"/>
    </location>
</feature>
<dbReference type="InterPro" id="IPR036058">
    <property type="entry name" value="Kazal_dom_sf"/>
</dbReference>
<dbReference type="Gene3D" id="3.30.60.30">
    <property type="match status" value="1"/>
</dbReference>
<dbReference type="CDD" id="cd00104">
    <property type="entry name" value="KAZAL_FS"/>
    <property type="match status" value="1"/>
</dbReference>
<dbReference type="InterPro" id="IPR002350">
    <property type="entry name" value="Kazal_dom"/>
</dbReference>
<feature type="region of interest" description="Disordered" evidence="1">
    <location>
        <begin position="574"/>
        <end position="639"/>
    </location>
</feature>
<feature type="signal peptide" evidence="2">
    <location>
        <begin position="1"/>
        <end position="24"/>
    </location>
</feature>
<feature type="domain" description="Kazal-like" evidence="3">
    <location>
        <begin position="645"/>
        <end position="693"/>
    </location>
</feature>
<dbReference type="SUPFAM" id="SSF100895">
    <property type="entry name" value="Kazal-type serine protease inhibitors"/>
    <property type="match status" value="1"/>
</dbReference>
<evidence type="ECO:0000313" key="4">
    <source>
        <dbReference type="Proteomes" id="UP001652620"/>
    </source>
</evidence>
<feature type="compositionally biased region" description="Polar residues" evidence="1">
    <location>
        <begin position="578"/>
        <end position="595"/>
    </location>
</feature>
<dbReference type="Pfam" id="PF07648">
    <property type="entry name" value="Kazal_2"/>
    <property type="match status" value="1"/>
</dbReference>
<name>A0A6I9V0T7_BACDO</name>
<proteinExistence type="predicted"/>
<feature type="region of interest" description="Disordered" evidence="1">
    <location>
        <begin position="89"/>
        <end position="125"/>
    </location>
</feature>
<sequence length="696" mass="77858">MAKLTVIFPFLLAVTALLCSFAHCANEATEKLPSTHAPPSADAHAAQLATNSTRYARLMKILQQDPKALAAKRYRAAAQRVMARADNLQPAGMPNRRPLAGVPPQQKSRPPIMRRVQNGPPVNGAPPRFTFEKPKGVINHLPSKGPVPFNAGKVSVYRPPYPFAAHSQPQTHPNALLPQSTAPAQPLKHQQQLQQHEEFNFKASPPYNGKAIVRPLLEPHDPNYRQHLQQLQQYAGKPHHMIQQHPIPQQQQLQKPHIQQPYPGYPALLQSKQQSPNRLPAFHYEMIRPHEEPVLHPHVKHEHPVPNSAGYAVYENNELAEEEVPYSHPHAHYPPTVRTEEVAQHYASMRQQPQHTDTETAAAHEAEEYIKFMNSNDYFLPKHEPNYKQLDTQSDKHQVRQQEYLQREQPAAPEPVQRSHAHYLPSQQHTQHIQYIQPSTSTDNVASGSGSSAANNYLNNPIQVSQLFYQEDPVPAIVRGSYQTGSNLFVVNSDGNKAVKHVIPAPTTIAPTTLAPAYSKVRYNALHSRTPEPLRFEFTERDAVHASYTNSPPQAYVDDNEHLRYRTAAAALSTSTTQNLPISSSHNYGSDTSLSADDPEDDEDVQSASSDYYGRVPVRQSTPGDVPSMSTSPAPVEQKDTEEYCERMCANVHDEDEEIVCGSDGYMYTSESQMECYASCLHIDVTVQSKGSCNTR</sequence>
<dbReference type="GeneID" id="105227109"/>
<evidence type="ECO:0000256" key="2">
    <source>
        <dbReference type="SAM" id="SignalP"/>
    </source>
</evidence>
<evidence type="ECO:0000256" key="1">
    <source>
        <dbReference type="SAM" id="MobiDB-lite"/>
    </source>
</evidence>
<keyword evidence="4" id="KW-1185">Reference proteome</keyword>
<dbReference type="RefSeq" id="XP_011204610.2">
    <property type="nucleotide sequence ID" value="XM_011206308.3"/>
</dbReference>